<organism evidence="1 2">
    <name type="scientific">Bosea caraganae</name>
    <dbReference type="NCBI Taxonomy" id="2763117"/>
    <lineage>
        <taxon>Bacteria</taxon>
        <taxon>Pseudomonadati</taxon>
        <taxon>Pseudomonadota</taxon>
        <taxon>Alphaproteobacteria</taxon>
        <taxon>Hyphomicrobiales</taxon>
        <taxon>Boseaceae</taxon>
        <taxon>Bosea</taxon>
    </lineage>
</organism>
<dbReference type="AlphaFoldDB" id="A0A370KZB7"/>
<evidence type="ECO:0000313" key="1">
    <source>
        <dbReference type="EMBL" id="RDJ19952.1"/>
    </source>
</evidence>
<evidence type="ECO:0000313" key="2">
    <source>
        <dbReference type="Proteomes" id="UP000255207"/>
    </source>
</evidence>
<accession>A0A370KZB7</accession>
<reference evidence="2" key="1">
    <citation type="submission" date="2018-07" db="EMBL/GenBank/DDBJ databases">
        <authorList>
            <person name="Safronova V.I."/>
            <person name="Chirak E.R."/>
            <person name="Sazanova A.L."/>
        </authorList>
    </citation>
    <scope>NUCLEOTIDE SEQUENCE [LARGE SCALE GENOMIC DNA]</scope>
    <source>
        <strain evidence="2">RCAM04685</strain>
    </source>
</reference>
<protein>
    <submittedName>
        <fullName evidence="1">Uncharacterized protein</fullName>
    </submittedName>
</protein>
<name>A0A370KZB7_9HYPH</name>
<gene>
    <name evidence="1" type="ORF">DWE98_26785</name>
</gene>
<comment type="caution">
    <text evidence="1">The sequence shown here is derived from an EMBL/GenBank/DDBJ whole genome shotgun (WGS) entry which is preliminary data.</text>
</comment>
<dbReference type="EMBL" id="QQTP01000024">
    <property type="protein sequence ID" value="RDJ19952.1"/>
    <property type="molecule type" value="Genomic_DNA"/>
</dbReference>
<sequence length="83" mass="8628">MTYELTPPAADGLCHGKLLGELEQIDPAFSPDRLKLVCADGLTVDLLITHYTTRGATFVGTIVQNGAHAELLIGGGSSAECTA</sequence>
<keyword evidence="2" id="KW-1185">Reference proteome</keyword>
<proteinExistence type="predicted"/>
<dbReference type="Proteomes" id="UP000255207">
    <property type="component" value="Unassembled WGS sequence"/>
</dbReference>